<evidence type="ECO:0000256" key="2">
    <source>
        <dbReference type="ARBA" id="ARBA00022723"/>
    </source>
</evidence>
<keyword evidence="3" id="KW-0378">Hydrolase</keyword>
<dbReference type="GO" id="GO:0046872">
    <property type="term" value="F:metal ion binding"/>
    <property type="evidence" value="ECO:0007669"/>
    <property type="project" value="UniProtKB-KW"/>
</dbReference>
<keyword evidence="7" id="KW-1185">Reference proteome</keyword>
<keyword evidence="1" id="KW-0540">Nuclease</keyword>
<dbReference type="Proteomes" id="UP000253094">
    <property type="component" value="Unassembled WGS sequence"/>
</dbReference>
<keyword evidence="2" id="KW-0479">Metal-binding</keyword>
<dbReference type="GO" id="GO:0016787">
    <property type="term" value="F:hydrolase activity"/>
    <property type="evidence" value="ECO:0007669"/>
    <property type="project" value="UniProtKB-KW"/>
</dbReference>
<dbReference type="InterPro" id="IPR002716">
    <property type="entry name" value="PIN_dom"/>
</dbReference>
<organism evidence="6 7">
    <name type="scientific">Sphaerisporangium album</name>
    <dbReference type="NCBI Taxonomy" id="509200"/>
    <lineage>
        <taxon>Bacteria</taxon>
        <taxon>Bacillati</taxon>
        <taxon>Actinomycetota</taxon>
        <taxon>Actinomycetes</taxon>
        <taxon>Streptosporangiales</taxon>
        <taxon>Streptosporangiaceae</taxon>
        <taxon>Sphaerisporangium</taxon>
    </lineage>
</organism>
<sequence>MIVYADSSVLARAYLADEPYHDEARSLLEDPDVVLVTGSWTDIEVSGALVRAARSHRGDLPELLAAWDSHTDPEGGLITLLTAPQEKVEARALGIVRQHGLRAMDAWHVSIASLTVPELSDGEAYGFASRDKTQSEIASAYGFLTI</sequence>
<keyword evidence="4" id="KW-0460">Magnesium</keyword>
<proteinExistence type="predicted"/>
<reference evidence="6 7" key="1">
    <citation type="submission" date="2018-06" db="EMBL/GenBank/DDBJ databases">
        <title>Sphaerisporangium craniellae sp. nov., isolated from a marine sponge in the South China Sea.</title>
        <authorList>
            <person name="Li L."/>
        </authorList>
    </citation>
    <scope>NUCLEOTIDE SEQUENCE [LARGE SCALE GENOMIC DNA]</scope>
    <source>
        <strain evidence="6 7">CCTCC AA 208026</strain>
    </source>
</reference>
<dbReference type="OrthoDB" id="5191850at2"/>
<evidence type="ECO:0000256" key="3">
    <source>
        <dbReference type="ARBA" id="ARBA00022801"/>
    </source>
</evidence>
<evidence type="ECO:0000256" key="4">
    <source>
        <dbReference type="ARBA" id="ARBA00022842"/>
    </source>
</evidence>
<dbReference type="Gene3D" id="3.40.50.1010">
    <property type="entry name" value="5'-nuclease"/>
    <property type="match status" value="1"/>
</dbReference>
<dbReference type="Pfam" id="PF01850">
    <property type="entry name" value="PIN"/>
    <property type="match status" value="1"/>
</dbReference>
<dbReference type="GO" id="GO:0004518">
    <property type="term" value="F:nuclease activity"/>
    <property type="evidence" value="ECO:0007669"/>
    <property type="project" value="UniProtKB-KW"/>
</dbReference>
<accession>A0A367EZ57</accession>
<dbReference type="EMBL" id="QOIL01000026">
    <property type="protein sequence ID" value="RCG23414.1"/>
    <property type="molecule type" value="Genomic_DNA"/>
</dbReference>
<evidence type="ECO:0000313" key="7">
    <source>
        <dbReference type="Proteomes" id="UP000253094"/>
    </source>
</evidence>
<dbReference type="SUPFAM" id="SSF88723">
    <property type="entry name" value="PIN domain-like"/>
    <property type="match status" value="1"/>
</dbReference>
<protein>
    <submittedName>
        <fullName evidence="6">PIN domain-containing protein</fullName>
    </submittedName>
</protein>
<evidence type="ECO:0000313" key="6">
    <source>
        <dbReference type="EMBL" id="RCG23414.1"/>
    </source>
</evidence>
<evidence type="ECO:0000256" key="1">
    <source>
        <dbReference type="ARBA" id="ARBA00022722"/>
    </source>
</evidence>
<feature type="domain" description="PIN" evidence="5">
    <location>
        <begin position="3"/>
        <end position="112"/>
    </location>
</feature>
<name>A0A367EZ57_9ACTN</name>
<gene>
    <name evidence="6" type="ORF">DQ384_34220</name>
</gene>
<evidence type="ECO:0000259" key="5">
    <source>
        <dbReference type="Pfam" id="PF01850"/>
    </source>
</evidence>
<comment type="caution">
    <text evidence="6">The sequence shown here is derived from an EMBL/GenBank/DDBJ whole genome shotgun (WGS) entry which is preliminary data.</text>
</comment>
<dbReference type="RefSeq" id="WP_114033016.1">
    <property type="nucleotide sequence ID" value="NZ_QOIL01000026.1"/>
</dbReference>
<dbReference type="CDD" id="cd09874">
    <property type="entry name" value="PIN_MT3492-like"/>
    <property type="match status" value="1"/>
</dbReference>
<dbReference type="InterPro" id="IPR029060">
    <property type="entry name" value="PIN-like_dom_sf"/>
</dbReference>
<dbReference type="AlphaFoldDB" id="A0A367EZ57"/>